<dbReference type="AlphaFoldDB" id="A0A3N6MQ48"/>
<evidence type="ECO:0000259" key="2">
    <source>
        <dbReference type="PROSITE" id="PS50914"/>
    </source>
</evidence>
<dbReference type="InterPro" id="IPR014004">
    <property type="entry name" value="Transpt-assoc_nodulatn_dom_bac"/>
</dbReference>
<dbReference type="EMBL" id="RQIS01000009">
    <property type="protein sequence ID" value="RQH05789.1"/>
    <property type="molecule type" value="Genomic_DNA"/>
</dbReference>
<proteinExistence type="predicted"/>
<dbReference type="Pfam" id="PF04972">
    <property type="entry name" value="BON"/>
    <property type="match status" value="3"/>
</dbReference>
<evidence type="ECO:0000313" key="3">
    <source>
        <dbReference type="EMBL" id="RQH05789.1"/>
    </source>
</evidence>
<dbReference type="InterPro" id="IPR007055">
    <property type="entry name" value="BON_dom"/>
</dbReference>
<name>A0A3N6MQ48_9BURK</name>
<dbReference type="SMART" id="SM00749">
    <property type="entry name" value="BON"/>
    <property type="match status" value="3"/>
</dbReference>
<keyword evidence="4" id="KW-1185">Reference proteome</keyword>
<organism evidence="3 4">
    <name type="scientific">Paraburkholderia dinghuensis</name>
    <dbReference type="NCBI Taxonomy" id="2305225"/>
    <lineage>
        <taxon>Bacteria</taxon>
        <taxon>Pseudomonadati</taxon>
        <taxon>Pseudomonadota</taxon>
        <taxon>Betaproteobacteria</taxon>
        <taxon>Burkholderiales</taxon>
        <taxon>Burkholderiaceae</taxon>
        <taxon>Paraburkholderia</taxon>
    </lineage>
</organism>
<dbReference type="PROSITE" id="PS50914">
    <property type="entry name" value="BON"/>
    <property type="match status" value="3"/>
</dbReference>
<dbReference type="InterPro" id="IPR051686">
    <property type="entry name" value="Lipoprotein_DolP"/>
</dbReference>
<reference evidence="3 4" key="1">
    <citation type="submission" date="2018-11" db="EMBL/GenBank/DDBJ databases">
        <title>Paraburkholderia sp. DHOA04, isolated from soil.</title>
        <authorList>
            <person name="Gao Z.-H."/>
            <person name="Qiu L.-H."/>
            <person name="Fu J.-C."/>
        </authorList>
    </citation>
    <scope>NUCLEOTIDE SEQUENCE [LARGE SCALE GENOMIC DNA]</scope>
    <source>
        <strain evidence="3 4">DHOA04</strain>
    </source>
</reference>
<accession>A0A3N6MQ48</accession>
<protein>
    <submittedName>
        <fullName evidence="3">BON domain-containing protein</fullName>
    </submittedName>
</protein>
<feature type="domain" description="BON" evidence="2">
    <location>
        <begin position="78"/>
        <end position="146"/>
    </location>
</feature>
<dbReference type="RefSeq" id="WP_124151717.1">
    <property type="nucleotide sequence ID" value="NZ_RQIS01000009.1"/>
</dbReference>
<keyword evidence="1" id="KW-0732">Signal</keyword>
<dbReference type="PANTHER" id="PTHR34606:SF4">
    <property type="entry name" value="OUTER MEMBRANE LIPOPROTEIN DOLP"/>
    <property type="match status" value="1"/>
</dbReference>
<evidence type="ECO:0000313" key="4">
    <source>
        <dbReference type="Proteomes" id="UP000272778"/>
    </source>
</evidence>
<feature type="domain" description="BON" evidence="2">
    <location>
        <begin position="3"/>
        <end position="73"/>
    </location>
</feature>
<dbReference type="Gene3D" id="3.30.1340.30">
    <property type="match status" value="3"/>
</dbReference>
<dbReference type="OrthoDB" id="870892at2"/>
<dbReference type="Proteomes" id="UP000272778">
    <property type="component" value="Unassembled WGS sequence"/>
</dbReference>
<dbReference type="PANTHER" id="PTHR34606">
    <property type="entry name" value="BON DOMAIN-CONTAINING PROTEIN"/>
    <property type="match status" value="1"/>
</dbReference>
<gene>
    <name evidence="3" type="ORF">D1Y85_14350</name>
</gene>
<sequence>MKTDLDLKHDVEEELEWEPAVTASDIGVEVNDRVVTLSGHPSSYAAKLAAEHAARRVDGVRAVVVEMQVRLAGHDVRTDEDITNIARSILRWTVGLHEDSVRLQVDRGHVLLTGEVDWTWQSQMAARVIGQLRGVTGVVNHIDVRHTLEPETIGRQIHSAMQRHAEREAAHIRVTVHDGTVRLTGKVHSSAERAVARGAAWSAPGVRAVIDDLIVE</sequence>
<comment type="caution">
    <text evidence="3">The sequence shown here is derived from an EMBL/GenBank/DDBJ whole genome shotgun (WGS) entry which is preliminary data.</text>
</comment>
<evidence type="ECO:0000256" key="1">
    <source>
        <dbReference type="ARBA" id="ARBA00022729"/>
    </source>
</evidence>
<feature type="domain" description="BON" evidence="2">
    <location>
        <begin position="149"/>
        <end position="216"/>
    </location>
</feature>